<reference evidence="2 3" key="1">
    <citation type="submission" date="2016-11" db="EMBL/GenBank/DDBJ databases">
        <authorList>
            <person name="Jaros S."/>
            <person name="Januszkiewicz K."/>
            <person name="Wedrychowicz H."/>
        </authorList>
    </citation>
    <scope>NUCLEOTIDE SEQUENCE [LARGE SCALE GENOMIC DNA]</scope>
    <source>
        <strain evidence="2 3">DSM 44523</strain>
    </source>
</reference>
<gene>
    <name evidence="2" type="ORF">SAMN05444320_106548</name>
</gene>
<feature type="compositionally biased region" description="Gly residues" evidence="1">
    <location>
        <begin position="7"/>
        <end position="21"/>
    </location>
</feature>
<sequence length="228" mass="23339">MANRRIGGAGGGSDPGPGKGKAGVFVAAAVSAGLVAAAGSGAGGTLLGSSGGTASGSSGGASAGKSVSARKAEGKKAARRGNADEAWDRMGMRRIKQAVRQDLDCLRHSFGQVQQFFVRTPCTSLDRVVLAVGDGGNTVVVSVVWVSFRDRGDVRRFRDVMDVHGSGDIKPLGSALLGMADIRFTGHHYHAHSNGRTVAIAETERVSGRVSDEMLGAMAEVAALLPRP</sequence>
<evidence type="ECO:0000256" key="1">
    <source>
        <dbReference type="SAM" id="MobiDB-lite"/>
    </source>
</evidence>
<feature type="region of interest" description="Disordered" evidence="1">
    <location>
        <begin position="1"/>
        <end position="22"/>
    </location>
</feature>
<protein>
    <submittedName>
        <fullName evidence="2">Uncharacterized protein</fullName>
    </submittedName>
</protein>
<dbReference type="AlphaFoldDB" id="A0A1M5HG87"/>
<keyword evidence="3" id="KW-1185">Reference proteome</keyword>
<feature type="compositionally biased region" description="Gly residues" evidence="1">
    <location>
        <begin position="47"/>
        <end position="62"/>
    </location>
</feature>
<feature type="region of interest" description="Disordered" evidence="1">
    <location>
        <begin position="47"/>
        <end position="85"/>
    </location>
</feature>
<name>A0A1M5HG87_STRHI</name>
<evidence type="ECO:0000313" key="2">
    <source>
        <dbReference type="EMBL" id="SHG14965.1"/>
    </source>
</evidence>
<accession>A0A1M5HG87</accession>
<proteinExistence type="predicted"/>
<dbReference type="RefSeq" id="WP_234995824.1">
    <property type="nucleotide sequence ID" value="NZ_FQVN01000006.1"/>
</dbReference>
<feature type="compositionally biased region" description="Basic and acidic residues" evidence="1">
    <location>
        <begin position="70"/>
        <end position="85"/>
    </location>
</feature>
<dbReference type="EMBL" id="FQVN01000006">
    <property type="protein sequence ID" value="SHG14965.1"/>
    <property type="molecule type" value="Genomic_DNA"/>
</dbReference>
<organism evidence="2 3">
    <name type="scientific">Streptoalloteichus hindustanus</name>
    <dbReference type="NCBI Taxonomy" id="2017"/>
    <lineage>
        <taxon>Bacteria</taxon>
        <taxon>Bacillati</taxon>
        <taxon>Actinomycetota</taxon>
        <taxon>Actinomycetes</taxon>
        <taxon>Pseudonocardiales</taxon>
        <taxon>Pseudonocardiaceae</taxon>
        <taxon>Streptoalloteichus</taxon>
    </lineage>
</organism>
<dbReference type="Proteomes" id="UP000184501">
    <property type="component" value="Unassembled WGS sequence"/>
</dbReference>
<evidence type="ECO:0000313" key="3">
    <source>
        <dbReference type="Proteomes" id="UP000184501"/>
    </source>
</evidence>